<protein>
    <recommendedName>
        <fullName evidence="1">Protein kinase domain-containing protein</fullName>
    </recommendedName>
</protein>
<dbReference type="PANTHER" id="PTHR44329">
    <property type="entry name" value="SERINE/THREONINE-PROTEIN KINASE TNNI3K-RELATED"/>
    <property type="match status" value="1"/>
</dbReference>
<dbReference type="AlphaFoldDB" id="C1E9E1"/>
<dbReference type="InterPro" id="IPR051681">
    <property type="entry name" value="Ser/Thr_Kinases-Pseudokinases"/>
</dbReference>
<dbReference type="EMBL" id="CP001327">
    <property type="protein sequence ID" value="ACO64667.1"/>
    <property type="molecule type" value="Genomic_DNA"/>
</dbReference>
<sequence>GSTVAVKVLDPKKINGDVVDAIKSEVTAMTANRHPQIVTVLAASVQLPDASIIMEYCARGSLSDVLARARKSPGRLCWRVRLLMASDAACGLAYLHSSANQIAHRDINTQNLLVTEDMRVKIADFGLSRLMAESDRDAMSDGLRNCLFHAPEVILAGENTGFGTRADVFSFGCVLWCLATLTPPW</sequence>
<feature type="domain" description="Protein kinase" evidence="1">
    <location>
        <begin position="1"/>
        <end position="185"/>
    </location>
</feature>
<accession>C1E9E1</accession>
<dbReference type="PROSITE" id="PS50011">
    <property type="entry name" value="PROTEIN_KINASE_DOM"/>
    <property type="match status" value="1"/>
</dbReference>
<evidence type="ECO:0000259" key="1">
    <source>
        <dbReference type="PROSITE" id="PS50011"/>
    </source>
</evidence>
<feature type="non-terminal residue" evidence="2">
    <location>
        <position position="185"/>
    </location>
</feature>
<dbReference type="OMA" id="LCWRVRL"/>
<dbReference type="Pfam" id="PF07714">
    <property type="entry name" value="PK_Tyr_Ser-Thr"/>
    <property type="match status" value="1"/>
</dbReference>
<dbReference type="InterPro" id="IPR011009">
    <property type="entry name" value="Kinase-like_dom_sf"/>
</dbReference>
<dbReference type="GeneID" id="8244346"/>
<dbReference type="InterPro" id="IPR001245">
    <property type="entry name" value="Ser-Thr/Tyr_kinase_cat_dom"/>
</dbReference>
<evidence type="ECO:0000313" key="3">
    <source>
        <dbReference type="Proteomes" id="UP000002009"/>
    </source>
</evidence>
<dbReference type="InterPro" id="IPR000719">
    <property type="entry name" value="Prot_kinase_dom"/>
</dbReference>
<dbReference type="Gene3D" id="1.10.510.10">
    <property type="entry name" value="Transferase(Phosphotransferase) domain 1"/>
    <property type="match status" value="1"/>
</dbReference>
<dbReference type="eggNOG" id="KOG0192">
    <property type="taxonomic scope" value="Eukaryota"/>
</dbReference>
<dbReference type="Proteomes" id="UP000002009">
    <property type="component" value="Chromosome 6"/>
</dbReference>
<dbReference type="STRING" id="296587.C1E9E1"/>
<name>C1E9E1_MICCC</name>
<dbReference type="RefSeq" id="XP_002503409.1">
    <property type="nucleotide sequence ID" value="XM_002503363.1"/>
</dbReference>
<reference evidence="2 3" key="1">
    <citation type="journal article" date="2009" name="Science">
        <title>Green evolution and dynamic adaptations revealed by genomes of the marine picoeukaryotes Micromonas.</title>
        <authorList>
            <person name="Worden A.Z."/>
            <person name="Lee J.H."/>
            <person name="Mock T."/>
            <person name="Rouze P."/>
            <person name="Simmons M.P."/>
            <person name="Aerts A.L."/>
            <person name="Allen A.E."/>
            <person name="Cuvelier M.L."/>
            <person name="Derelle E."/>
            <person name="Everett M.V."/>
            <person name="Foulon E."/>
            <person name="Grimwood J."/>
            <person name="Gundlach H."/>
            <person name="Henrissat B."/>
            <person name="Napoli C."/>
            <person name="McDonald S.M."/>
            <person name="Parker M.S."/>
            <person name="Rombauts S."/>
            <person name="Salamov A."/>
            <person name="Von Dassow P."/>
            <person name="Badger J.H."/>
            <person name="Coutinho P.M."/>
            <person name="Demir E."/>
            <person name="Dubchak I."/>
            <person name="Gentemann C."/>
            <person name="Eikrem W."/>
            <person name="Gready J.E."/>
            <person name="John U."/>
            <person name="Lanier W."/>
            <person name="Lindquist E.A."/>
            <person name="Lucas S."/>
            <person name="Mayer K.F."/>
            <person name="Moreau H."/>
            <person name="Not F."/>
            <person name="Otillar R."/>
            <person name="Panaud O."/>
            <person name="Pangilinan J."/>
            <person name="Paulsen I."/>
            <person name="Piegu B."/>
            <person name="Poliakov A."/>
            <person name="Robbens S."/>
            <person name="Schmutz J."/>
            <person name="Toulza E."/>
            <person name="Wyss T."/>
            <person name="Zelensky A."/>
            <person name="Zhou K."/>
            <person name="Armbrust E.V."/>
            <person name="Bhattacharya D."/>
            <person name="Goodenough U.W."/>
            <person name="Van de Peer Y."/>
            <person name="Grigoriev I.V."/>
        </authorList>
    </citation>
    <scope>NUCLEOTIDE SEQUENCE [LARGE SCALE GENOMIC DNA]</scope>
    <source>
        <strain evidence="3">RCC299 / NOUM17</strain>
    </source>
</reference>
<dbReference type="SUPFAM" id="SSF56112">
    <property type="entry name" value="Protein kinase-like (PK-like)"/>
    <property type="match status" value="1"/>
</dbReference>
<dbReference type="OrthoDB" id="339325at2759"/>
<keyword evidence="3" id="KW-1185">Reference proteome</keyword>
<evidence type="ECO:0000313" key="2">
    <source>
        <dbReference type="EMBL" id="ACO64667.1"/>
    </source>
</evidence>
<dbReference type="GO" id="GO:0004674">
    <property type="term" value="F:protein serine/threonine kinase activity"/>
    <property type="evidence" value="ECO:0007669"/>
    <property type="project" value="TreeGrafter"/>
</dbReference>
<dbReference type="GO" id="GO:0005524">
    <property type="term" value="F:ATP binding"/>
    <property type="evidence" value="ECO:0007669"/>
    <property type="project" value="InterPro"/>
</dbReference>
<proteinExistence type="predicted"/>
<dbReference type="KEGG" id="mis:MICPUN_72858"/>
<feature type="non-terminal residue" evidence="2">
    <location>
        <position position="1"/>
    </location>
</feature>
<organism evidence="2 3">
    <name type="scientific">Micromonas commoda (strain RCC299 / NOUM17 / CCMP2709)</name>
    <name type="common">Picoplanktonic green alga</name>
    <dbReference type="NCBI Taxonomy" id="296587"/>
    <lineage>
        <taxon>Eukaryota</taxon>
        <taxon>Viridiplantae</taxon>
        <taxon>Chlorophyta</taxon>
        <taxon>Mamiellophyceae</taxon>
        <taxon>Mamiellales</taxon>
        <taxon>Mamiellaceae</taxon>
        <taxon>Micromonas</taxon>
    </lineage>
</organism>
<gene>
    <name evidence="2" type="ORF">MICPUN_72858</name>
</gene>
<dbReference type="InParanoid" id="C1E9E1"/>